<evidence type="ECO:0000256" key="1">
    <source>
        <dbReference type="ARBA" id="ARBA00022729"/>
    </source>
</evidence>
<organism evidence="2 3">
    <name type="scientific">Marinobacterium zhoushanense</name>
    <dbReference type="NCBI Taxonomy" id="1679163"/>
    <lineage>
        <taxon>Bacteria</taxon>
        <taxon>Pseudomonadati</taxon>
        <taxon>Pseudomonadota</taxon>
        <taxon>Gammaproteobacteria</taxon>
        <taxon>Oceanospirillales</taxon>
        <taxon>Oceanospirillaceae</taxon>
        <taxon>Marinobacterium</taxon>
    </lineage>
</organism>
<accession>A0ABQ1KU47</accession>
<reference evidence="3" key="1">
    <citation type="journal article" date="2019" name="Int. J. Syst. Evol. Microbiol.">
        <title>The Global Catalogue of Microorganisms (GCM) 10K type strain sequencing project: providing services to taxonomists for standard genome sequencing and annotation.</title>
        <authorList>
            <consortium name="The Broad Institute Genomics Platform"/>
            <consortium name="The Broad Institute Genome Sequencing Center for Infectious Disease"/>
            <person name="Wu L."/>
            <person name="Ma J."/>
        </authorList>
    </citation>
    <scope>NUCLEOTIDE SEQUENCE [LARGE SCALE GENOMIC DNA]</scope>
    <source>
        <strain evidence="3">CGMCC 1.15341</strain>
    </source>
</reference>
<dbReference type="InterPro" id="IPR018389">
    <property type="entry name" value="DctP_fam"/>
</dbReference>
<sequence>MAATTLRVTTWLPPTNPQNQVVWPTWAKWVEEATEGRVKVEIEQGSGHPKTLFNLVEDGVTDVSFSVNGYLPGRFKLPGVAEIPGEAGDAELGSVALWTVYKEYFEPADEFAGLKVLGMFVHGPGQLHTQFPVNSLDDLKDRKIRVGGGVVNELAERLHVTPVAAPATKVYEMMQQGIVEGVFLPIQEQKFLRLSEVTSHVTMFPKGMYTTAFTIFMNPDVFDGLSKEDQDAIMSVSGAKLSQLAGQAWGAADLAGYKEAQDSGKTIVRLTADDPLVAQFNDAIKGMDEAWIESVADRGIDARAALNKYRELVSGQ</sequence>
<evidence type="ECO:0000313" key="3">
    <source>
        <dbReference type="Proteomes" id="UP000629025"/>
    </source>
</evidence>
<name>A0ABQ1KU47_9GAMM</name>
<dbReference type="PANTHER" id="PTHR33376">
    <property type="match status" value="1"/>
</dbReference>
<comment type="caution">
    <text evidence="2">The sequence shown here is derived from an EMBL/GenBank/DDBJ whole genome shotgun (WGS) entry which is preliminary data.</text>
</comment>
<dbReference type="Gene3D" id="3.40.190.170">
    <property type="entry name" value="Bacterial extracellular solute-binding protein, family 7"/>
    <property type="match status" value="1"/>
</dbReference>
<dbReference type="InterPro" id="IPR038404">
    <property type="entry name" value="TRAP_DctP_sf"/>
</dbReference>
<evidence type="ECO:0000313" key="2">
    <source>
        <dbReference type="EMBL" id="GGC06368.1"/>
    </source>
</evidence>
<proteinExistence type="predicted"/>
<dbReference type="NCBIfam" id="NF037995">
    <property type="entry name" value="TRAP_S1"/>
    <property type="match status" value="1"/>
</dbReference>
<dbReference type="Pfam" id="PF03480">
    <property type="entry name" value="DctP"/>
    <property type="match status" value="1"/>
</dbReference>
<gene>
    <name evidence="2" type="ORF">GCM10011352_35710</name>
</gene>
<keyword evidence="3" id="KW-1185">Reference proteome</keyword>
<dbReference type="Proteomes" id="UP000629025">
    <property type="component" value="Unassembled WGS sequence"/>
</dbReference>
<protein>
    <submittedName>
        <fullName evidence="2">ABC transporter substrate-binding protein</fullName>
    </submittedName>
</protein>
<dbReference type="EMBL" id="BMIJ01000008">
    <property type="protein sequence ID" value="GGC06368.1"/>
    <property type="molecule type" value="Genomic_DNA"/>
</dbReference>
<dbReference type="CDD" id="cd13665">
    <property type="entry name" value="PBP2_TRAP_Dctp3_4"/>
    <property type="match status" value="1"/>
</dbReference>
<dbReference type="PANTHER" id="PTHR33376:SF15">
    <property type="entry name" value="BLL6794 PROTEIN"/>
    <property type="match status" value="1"/>
</dbReference>
<keyword evidence="1" id="KW-0732">Signal</keyword>